<organism evidence="1 2">
    <name type="scientific">Parasponia andersonii</name>
    <name type="common">Sponia andersonii</name>
    <dbReference type="NCBI Taxonomy" id="3476"/>
    <lineage>
        <taxon>Eukaryota</taxon>
        <taxon>Viridiplantae</taxon>
        <taxon>Streptophyta</taxon>
        <taxon>Embryophyta</taxon>
        <taxon>Tracheophyta</taxon>
        <taxon>Spermatophyta</taxon>
        <taxon>Magnoliopsida</taxon>
        <taxon>eudicotyledons</taxon>
        <taxon>Gunneridae</taxon>
        <taxon>Pentapetalae</taxon>
        <taxon>rosids</taxon>
        <taxon>fabids</taxon>
        <taxon>Rosales</taxon>
        <taxon>Cannabaceae</taxon>
        <taxon>Parasponia</taxon>
    </lineage>
</organism>
<dbReference type="EMBL" id="JXTB01000765">
    <property type="protein sequence ID" value="PON32989.1"/>
    <property type="molecule type" value="Genomic_DNA"/>
</dbReference>
<sequence length="73" mass="8485">MSPNCPDCRGLLQCSDSSRKRKRKLESLLASWNIISFDTTVQRIFKVQRFSAQLVVSGKWRLLTPYLRRVLGE</sequence>
<protein>
    <submittedName>
        <fullName evidence="1">Uncharacterized protein</fullName>
    </submittedName>
</protein>
<dbReference type="Proteomes" id="UP000237105">
    <property type="component" value="Unassembled WGS sequence"/>
</dbReference>
<keyword evidence="2" id="KW-1185">Reference proteome</keyword>
<accession>A0A2P5A8Z1</accession>
<name>A0A2P5A8Z1_PARAD</name>
<evidence type="ECO:0000313" key="2">
    <source>
        <dbReference type="Proteomes" id="UP000237105"/>
    </source>
</evidence>
<evidence type="ECO:0000313" key="1">
    <source>
        <dbReference type="EMBL" id="PON32989.1"/>
    </source>
</evidence>
<dbReference type="AlphaFoldDB" id="A0A2P5A8Z1"/>
<proteinExistence type="predicted"/>
<reference evidence="2" key="1">
    <citation type="submission" date="2016-06" db="EMBL/GenBank/DDBJ databases">
        <title>Parallel loss of symbiosis genes in relatives of nitrogen-fixing non-legume Parasponia.</title>
        <authorList>
            <person name="Van Velzen R."/>
            <person name="Holmer R."/>
            <person name="Bu F."/>
            <person name="Rutten L."/>
            <person name="Van Zeijl A."/>
            <person name="Liu W."/>
            <person name="Santuari L."/>
            <person name="Cao Q."/>
            <person name="Sharma T."/>
            <person name="Shen D."/>
            <person name="Roswanjaya Y."/>
            <person name="Wardhani T."/>
            <person name="Kalhor M.S."/>
            <person name="Jansen J."/>
            <person name="Van den Hoogen J."/>
            <person name="Gungor B."/>
            <person name="Hartog M."/>
            <person name="Hontelez J."/>
            <person name="Verver J."/>
            <person name="Yang W.-C."/>
            <person name="Schijlen E."/>
            <person name="Repin R."/>
            <person name="Schilthuizen M."/>
            <person name="Schranz E."/>
            <person name="Heidstra R."/>
            <person name="Miyata K."/>
            <person name="Fedorova E."/>
            <person name="Kohlen W."/>
            <person name="Bisseling T."/>
            <person name="Smit S."/>
            <person name="Geurts R."/>
        </authorList>
    </citation>
    <scope>NUCLEOTIDE SEQUENCE [LARGE SCALE GENOMIC DNA]</scope>
    <source>
        <strain evidence="2">cv. WU1-14</strain>
    </source>
</reference>
<comment type="caution">
    <text evidence="1">The sequence shown here is derived from an EMBL/GenBank/DDBJ whole genome shotgun (WGS) entry which is preliminary data.</text>
</comment>
<gene>
    <name evidence="1" type="ORF">PanWU01x14_356700</name>
</gene>